<dbReference type="GO" id="GO:0009246">
    <property type="term" value="P:enterobacterial common antigen biosynthetic process"/>
    <property type="evidence" value="ECO:0007669"/>
    <property type="project" value="TreeGrafter"/>
</dbReference>
<feature type="transmembrane region" description="Helical" evidence="7">
    <location>
        <begin position="262"/>
        <end position="281"/>
    </location>
</feature>
<dbReference type="Pfam" id="PF01757">
    <property type="entry name" value="Acyl_transf_3"/>
    <property type="match status" value="1"/>
</dbReference>
<dbReference type="EMBL" id="FNAY01000006">
    <property type="protein sequence ID" value="SDF01655.1"/>
    <property type="molecule type" value="Genomic_DNA"/>
</dbReference>
<feature type="transmembrane region" description="Helical" evidence="7">
    <location>
        <begin position="168"/>
        <end position="186"/>
    </location>
</feature>
<feature type="transmembrane region" description="Helical" evidence="7">
    <location>
        <begin position="141"/>
        <end position="162"/>
    </location>
</feature>
<evidence type="ECO:0000256" key="7">
    <source>
        <dbReference type="SAM" id="Phobius"/>
    </source>
</evidence>
<feature type="transmembrane region" description="Helical" evidence="7">
    <location>
        <begin position="12"/>
        <end position="30"/>
    </location>
</feature>
<keyword evidence="5 7" id="KW-1133">Transmembrane helix</keyword>
<comment type="similarity">
    <text evidence="2">Belongs to the acyltransferase 3 family.</text>
</comment>
<keyword evidence="6 7" id="KW-0472">Membrane</keyword>
<gene>
    <name evidence="9" type="ORF">SAMN04244550_01509</name>
</gene>
<proteinExistence type="inferred from homology"/>
<keyword evidence="4 7" id="KW-0812">Transmembrane</keyword>
<sequence>MTATASKTQRLIGLDLLKLFLALLVVTIHANPFRGVSDEAMWALGNGLARIAVPAFFVVAGYTFRPEVPGRSVTLVGRYLKLHFLWLAIYLPAWWQTVWDHGLIEYAKFWVFGYWHLWFLVGLAIAVGLSQLVWRLSDRAIWTIAIAVLLAGFALQWAIGFYLLPRGFWPDAKNGVLMGFPFYLIGYMSRRSGLVERIPLRVAFWGSLIGLCAVVGESELMKALGGDHPLAPETLLTAAVTGPLLVALGVKARGFPDWLTRLPIGTLSAGIYFLHVGIVIWLNHFTLPRVEVYLIAVTGAALITLGLIRTGLDKKLF</sequence>
<dbReference type="OrthoDB" id="265992at2"/>
<evidence type="ECO:0000256" key="2">
    <source>
        <dbReference type="ARBA" id="ARBA00007400"/>
    </source>
</evidence>
<keyword evidence="9" id="KW-0808">Transferase</keyword>
<keyword evidence="3" id="KW-1003">Cell membrane</keyword>
<dbReference type="PANTHER" id="PTHR40074">
    <property type="entry name" value="O-ACETYLTRANSFERASE WECH"/>
    <property type="match status" value="1"/>
</dbReference>
<dbReference type="InterPro" id="IPR002656">
    <property type="entry name" value="Acyl_transf_3_dom"/>
</dbReference>
<name>A0A1G7HMG9_RHOCA</name>
<evidence type="ECO:0000259" key="8">
    <source>
        <dbReference type="Pfam" id="PF01757"/>
    </source>
</evidence>
<dbReference type="RefSeq" id="WP_074553369.1">
    <property type="nucleotide sequence ID" value="NZ_CP119563.1"/>
</dbReference>
<dbReference type="GO" id="GO:0016413">
    <property type="term" value="F:O-acetyltransferase activity"/>
    <property type="evidence" value="ECO:0007669"/>
    <property type="project" value="TreeGrafter"/>
</dbReference>
<evidence type="ECO:0000256" key="6">
    <source>
        <dbReference type="ARBA" id="ARBA00023136"/>
    </source>
</evidence>
<evidence type="ECO:0000313" key="9">
    <source>
        <dbReference type="EMBL" id="SDF01655.1"/>
    </source>
</evidence>
<accession>A0A1G7HMG9</accession>
<organism evidence="9 10">
    <name type="scientific">Rhodobacter capsulatus</name>
    <name type="common">Rhodopseudomonas capsulata</name>
    <dbReference type="NCBI Taxonomy" id="1061"/>
    <lineage>
        <taxon>Bacteria</taxon>
        <taxon>Pseudomonadati</taxon>
        <taxon>Pseudomonadota</taxon>
        <taxon>Alphaproteobacteria</taxon>
        <taxon>Rhodobacterales</taxon>
        <taxon>Rhodobacter group</taxon>
        <taxon>Rhodobacter</taxon>
    </lineage>
</organism>
<dbReference type="GO" id="GO:0005886">
    <property type="term" value="C:plasma membrane"/>
    <property type="evidence" value="ECO:0007669"/>
    <property type="project" value="UniProtKB-SubCell"/>
</dbReference>
<feature type="transmembrane region" description="Helical" evidence="7">
    <location>
        <begin position="42"/>
        <end position="64"/>
    </location>
</feature>
<reference evidence="9 10" key="1">
    <citation type="submission" date="2016-10" db="EMBL/GenBank/DDBJ databases">
        <authorList>
            <person name="de Groot N.N."/>
        </authorList>
    </citation>
    <scope>NUCLEOTIDE SEQUENCE [LARGE SCALE GENOMIC DNA]</scope>
    <source>
        <strain evidence="10">DSM 938 / 37b4</strain>
    </source>
</reference>
<feature type="transmembrane region" description="Helical" evidence="7">
    <location>
        <begin position="198"/>
        <end position="218"/>
    </location>
</feature>
<comment type="subcellular location">
    <subcellularLocation>
        <location evidence="1">Cell membrane</location>
        <topology evidence="1">Multi-pass membrane protein</topology>
    </subcellularLocation>
</comment>
<evidence type="ECO:0000256" key="4">
    <source>
        <dbReference type="ARBA" id="ARBA00022692"/>
    </source>
</evidence>
<protein>
    <submittedName>
        <fullName evidence="9">Surface polysaccharide O-acyltransferase, integral membrane enzyme</fullName>
    </submittedName>
</protein>
<evidence type="ECO:0000256" key="1">
    <source>
        <dbReference type="ARBA" id="ARBA00004651"/>
    </source>
</evidence>
<feature type="transmembrane region" description="Helical" evidence="7">
    <location>
        <begin position="115"/>
        <end position="134"/>
    </location>
</feature>
<dbReference type="Proteomes" id="UP000183812">
    <property type="component" value="Unassembled WGS sequence"/>
</dbReference>
<feature type="domain" description="Acyltransferase 3" evidence="8">
    <location>
        <begin position="12"/>
        <end position="303"/>
    </location>
</feature>
<feature type="transmembrane region" description="Helical" evidence="7">
    <location>
        <begin position="76"/>
        <end position="95"/>
    </location>
</feature>
<feature type="transmembrane region" description="Helical" evidence="7">
    <location>
        <begin position="293"/>
        <end position="312"/>
    </location>
</feature>
<dbReference type="AlphaFoldDB" id="A0A1G7HMG9"/>
<dbReference type="PANTHER" id="PTHR40074:SF2">
    <property type="entry name" value="O-ACETYLTRANSFERASE WECH"/>
    <property type="match status" value="1"/>
</dbReference>
<keyword evidence="9" id="KW-0012">Acyltransferase</keyword>
<evidence type="ECO:0000313" key="10">
    <source>
        <dbReference type="Proteomes" id="UP000183812"/>
    </source>
</evidence>
<evidence type="ECO:0000256" key="5">
    <source>
        <dbReference type="ARBA" id="ARBA00022989"/>
    </source>
</evidence>
<evidence type="ECO:0000256" key="3">
    <source>
        <dbReference type="ARBA" id="ARBA00022475"/>
    </source>
</evidence>
<feature type="transmembrane region" description="Helical" evidence="7">
    <location>
        <begin position="230"/>
        <end position="250"/>
    </location>
</feature>